<dbReference type="InterPro" id="IPR036259">
    <property type="entry name" value="MFS_trans_sf"/>
</dbReference>
<dbReference type="GO" id="GO:0016020">
    <property type="term" value="C:membrane"/>
    <property type="evidence" value="ECO:0007669"/>
    <property type="project" value="UniProtKB-SubCell"/>
</dbReference>
<feature type="domain" description="Major facilitator superfamily (MFS) profile" evidence="9">
    <location>
        <begin position="34"/>
        <end position="472"/>
    </location>
</feature>
<evidence type="ECO:0000256" key="3">
    <source>
        <dbReference type="ARBA" id="ARBA00022448"/>
    </source>
</evidence>
<dbReference type="PROSITE" id="PS00216">
    <property type="entry name" value="SUGAR_TRANSPORT_1"/>
    <property type="match status" value="2"/>
</dbReference>
<dbReference type="InterPro" id="IPR003663">
    <property type="entry name" value="Sugar/inositol_transpt"/>
</dbReference>
<evidence type="ECO:0000259" key="9">
    <source>
        <dbReference type="PROSITE" id="PS50850"/>
    </source>
</evidence>
<dbReference type="AlphaFoldDB" id="A0A168AGI8"/>
<feature type="transmembrane region" description="Helical" evidence="8">
    <location>
        <begin position="163"/>
        <end position="181"/>
    </location>
</feature>
<keyword evidence="5 8" id="KW-1133">Transmembrane helix</keyword>
<dbReference type="OrthoDB" id="6133115at2759"/>
<dbReference type="NCBIfam" id="TIGR00879">
    <property type="entry name" value="SP"/>
    <property type="match status" value="1"/>
</dbReference>
<evidence type="ECO:0000256" key="7">
    <source>
        <dbReference type="RuleBase" id="RU003346"/>
    </source>
</evidence>
<dbReference type="GO" id="GO:0005351">
    <property type="term" value="F:carbohydrate:proton symporter activity"/>
    <property type="evidence" value="ECO:0007669"/>
    <property type="project" value="TreeGrafter"/>
</dbReference>
<dbReference type="InterPro" id="IPR050360">
    <property type="entry name" value="MFS_Sugar_Transporters"/>
</dbReference>
<feature type="transmembrane region" description="Helical" evidence="8">
    <location>
        <begin position="349"/>
        <end position="367"/>
    </location>
</feature>
<dbReference type="PANTHER" id="PTHR48022">
    <property type="entry name" value="PLASTIDIC GLUCOSE TRANSPORTER 4"/>
    <property type="match status" value="1"/>
</dbReference>
<feature type="transmembrane region" description="Helical" evidence="8">
    <location>
        <begin position="28"/>
        <end position="47"/>
    </location>
</feature>
<keyword evidence="6 8" id="KW-0472">Membrane</keyword>
<gene>
    <name evidence="10" type="ORF">SPI_00903</name>
</gene>
<feature type="transmembrane region" description="Helical" evidence="8">
    <location>
        <begin position="420"/>
        <end position="437"/>
    </location>
</feature>
<evidence type="ECO:0000256" key="6">
    <source>
        <dbReference type="ARBA" id="ARBA00023136"/>
    </source>
</evidence>
<evidence type="ECO:0000256" key="5">
    <source>
        <dbReference type="ARBA" id="ARBA00022989"/>
    </source>
</evidence>
<keyword evidence="3 7" id="KW-0813">Transport</keyword>
<reference evidence="10 11" key="1">
    <citation type="journal article" date="2016" name="Genome Biol. Evol.">
        <title>Divergent and convergent evolution of fungal pathogenicity.</title>
        <authorList>
            <person name="Shang Y."/>
            <person name="Xiao G."/>
            <person name="Zheng P."/>
            <person name="Cen K."/>
            <person name="Zhan S."/>
            <person name="Wang C."/>
        </authorList>
    </citation>
    <scope>NUCLEOTIDE SEQUENCE [LARGE SCALE GENOMIC DNA]</scope>
    <source>
        <strain evidence="10 11">RCEF 264</strain>
    </source>
</reference>
<dbReference type="Gene3D" id="1.20.1250.20">
    <property type="entry name" value="MFS general substrate transporter like domains"/>
    <property type="match status" value="1"/>
</dbReference>
<proteinExistence type="inferred from homology"/>
<dbReference type="Pfam" id="PF00083">
    <property type="entry name" value="Sugar_tr"/>
    <property type="match status" value="1"/>
</dbReference>
<feature type="transmembrane region" description="Helical" evidence="8">
    <location>
        <begin position="284"/>
        <end position="305"/>
    </location>
</feature>
<feature type="transmembrane region" description="Helical" evidence="8">
    <location>
        <begin position="449"/>
        <end position="468"/>
    </location>
</feature>
<organism evidence="10 11">
    <name type="scientific">Niveomyces insectorum RCEF 264</name>
    <dbReference type="NCBI Taxonomy" id="1081102"/>
    <lineage>
        <taxon>Eukaryota</taxon>
        <taxon>Fungi</taxon>
        <taxon>Dikarya</taxon>
        <taxon>Ascomycota</taxon>
        <taxon>Pezizomycotina</taxon>
        <taxon>Sordariomycetes</taxon>
        <taxon>Hypocreomycetidae</taxon>
        <taxon>Hypocreales</taxon>
        <taxon>Cordycipitaceae</taxon>
        <taxon>Niveomyces</taxon>
    </lineage>
</organism>
<feature type="transmembrane region" description="Helical" evidence="8">
    <location>
        <begin position="325"/>
        <end position="342"/>
    </location>
</feature>
<evidence type="ECO:0000256" key="2">
    <source>
        <dbReference type="ARBA" id="ARBA00010992"/>
    </source>
</evidence>
<feature type="transmembrane region" description="Helical" evidence="8">
    <location>
        <begin position="379"/>
        <end position="399"/>
    </location>
</feature>
<protein>
    <submittedName>
        <fullName evidence="10">Hexose transporter</fullName>
    </submittedName>
</protein>
<dbReference type="InterPro" id="IPR005828">
    <property type="entry name" value="MFS_sugar_transport-like"/>
</dbReference>
<evidence type="ECO:0000313" key="11">
    <source>
        <dbReference type="Proteomes" id="UP000076874"/>
    </source>
</evidence>
<evidence type="ECO:0000256" key="1">
    <source>
        <dbReference type="ARBA" id="ARBA00004141"/>
    </source>
</evidence>
<feature type="transmembrane region" description="Helical" evidence="8">
    <location>
        <begin position="103"/>
        <end position="119"/>
    </location>
</feature>
<dbReference type="PROSITE" id="PS50850">
    <property type="entry name" value="MFS"/>
    <property type="match status" value="1"/>
</dbReference>
<name>A0A168AGI8_9HYPO</name>
<feature type="transmembrane region" description="Helical" evidence="8">
    <location>
        <begin position="193"/>
        <end position="213"/>
    </location>
</feature>
<evidence type="ECO:0000313" key="10">
    <source>
        <dbReference type="EMBL" id="OAA68708.1"/>
    </source>
</evidence>
<dbReference type="PANTHER" id="PTHR48022:SF3">
    <property type="entry name" value="HEXOSE TRANSPORTER PROTEIN (AFU_ORTHOLOGUE AFUA_8G04480)-RELATED"/>
    <property type="match status" value="1"/>
</dbReference>
<dbReference type="InterPro" id="IPR020846">
    <property type="entry name" value="MFS_dom"/>
</dbReference>
<dbReference type="FunFam" id="1.20.1250.20:FF:000117">
    <property type="entry name" value="MFS hexose transporter"/>
    <property type="match status" value="1"/>
</dbReference>
<sequence length="519" mass="56864">MRDAQIVGEALAEVLPQTTKWWFQRSHLLRLNFLLLIPLLSSSVAGYDGSLMNGLQSLDQWRDHFDNPQGAKLGLVNAAQSIGSVVALPFVGGLSDRLGRKPVLAMGIVMILAATIIQAASVDLAMFIVSRLIVGFGGMFVVQPSPMLIAELAYPTHRGKYTSAYWTMYYLGAILASWTTFGCQKYTSTWSWRIPSILQGGFPLVQLAFLYWVPESPRWLVAQDRGPDAAATLATYHAGQADPNSPLVAYELAEIVEAIRLEREAGSGGWGALFSTPGNRRRTLIAVCVGGFAQWNGIGVVSYYLTLVLDTIGITDTFTQTLINGLLQIFNFIAALSAAVLVDRLGRRTLFLWSGVGMLVTYIVWTACSAVNNDTGNRAAGIVVVVCLFIFYFHYDIAYTPLLLGYPTEIFPYSLRSKGIALELFSIYGSLIVQAFVNPIGLGNIGWKYYIVFCCFLAVFLVVTYFLFPETKGYSLEEIAQVFDGPSAAVDPTRSTKAENEALSGTMHDEGAYKTAWEA</sequence>
<comment type="subcellular location">
    <subcellularLocation>
        <location evidence="1">Membrane</location>
        <topology evidence="1">Multi-pass membrane protein</topology>
    </subcellularLocation>
</comment>
<dbReference type="SUPFAM" id="SSF103473">
    <property type="entry name" value="MFS general substrate transporter"/>
    <property type="match status" value="1"/>
</dbReference>
<comment type="similarity">
    <text evidence="2 7">Belongs to the major facilitator superfamily. Sugar transporter (TC 2.A.1.1) family.</text>
</comment>
<comment type="caution">
    <text evidence="10">The sequence shown here is derived from an EMBL/GenBank/DDBJ whole genome shotgun (WGS) entry which is preliminary data.</text>
</comment>
<dbReference type="EMBL" id="AZHD01000001">
    <property type="protein sequence ID" value="OAA68708.1"/>
    <property type="molecule type" value="Genomic_DNA"/>
</dbReference>
<accession>A0A168AGI8</accession>
<keyword evidence="4 8" id="KW-0812">Transmembrane</keyword>
<evidence type="ECO:0000256" key="8">
    <source>
        <dbReference type="SAM" id="Phobius"/>
    </source>
</evidence>
<evidence type="ECO:0000256" key="4">
    <source>
        <dbReference type="ARBA" id="ARBA00022692"/>
    </source>
</evidence>
<dbReference type="Proteomes" id="UP000076874">
    <property type="component" value="Unassembled WGS sequence"/>
</dbReference>
<keyword evidence="11" id="KW-1185">Reference proteome</keyword>
<dbReference type="InterPro" id="IPR005829">
    <property type="entry name" value="Sugar_transporter_CS"/>
</dbReference>